<comment type="caution">
    <text evidence="2">The sequence shown here is derived from an EMBL/GenBank/DDBJ whole genome shotgun (WGS) entry which is preliminary data.</text>
</comment>
<evidence type="ECO:0000313" key="2">
    <source>
        <dbReference type="EMBL" id="CAD8109981.1"/>
    </source>
</evidence>
<dbReference type="InterPro" id="IPR000409">
    <property type="entry name" value="BEACH_dom"/>
</dbReference>
<dbReference type="PANTHER" id="PTHR13743">
    <property type="entry name" value="BEIGE/BEACH-RELATED"/>
    <property type="match status" value="1"/>
</dbReference>
<accession>A0A8S1Q5B6</accession>
<sequence>MLLIRKINTQLHKRVRQFFYQEDSIQVDELQVTQVQIAEMEEFINPNKIILDFSKSYFQQIKQNLESATTKTSIFFCFLNLKKIIEIPCNPNIDKKLIESDDIIVKESLEVINEIQLEKDCLQNSQEFHAYNVSFQDKCEYQTQLFEAIHFFVSIIQEKLSLDPDFMENISLAKPLLYDVTQIYLIYYLRLYRIYIEANSQKFILEYYERGQSLFKLACSYFNEYQTQNLFNLLYNFRTVSILAIILSNKLQQIQKVIQDFLNYHYQNLDNMIQLFKFEQTLNSTIFDYCLSVSNKNTFQLLFQEIQNLDQKFQNNCYILELKWLLFSRYLSSDFLEEQQRQQIQMNISNPNLWKQQLLKLIYMSSKRFLIFFINLEKFANSNEIIRNWQEAIIDVIKSCFKFEPNYEFEENSFENLFKFILNSLQHILQYNLKKKTSSNRVLQLLEESINHPLAKEQRFQKKLLDILIISDLACYGDNIQNFIFNYVSPSSFTVDPINTAKYIVICNQSTCRQKIINHIYCSIIRYKKKSSVDPRTDLSQIVQQLHQIIVYLKEEKTVHENVKFLSQQIRFALRSILTIFVINGEQLQKENNDCLLTQYPLLFLEKSFQEIVVNFDSPSRDTFDISCALHISQYLMKILDLVNSFQNCQLEDLYDIFTCLLKIIQAIQQFLFLNHDLIALNQFFDNIDLSFYKFMVKVLIHHKKLSQSQLKYLIENMNILIFEDRLNKNISSITENSQKYLNYRLIKIFLSIFFECELPYEYNLQIVNGIFELVNQNMFQFSSILNKTILLLAIENNQQDTQLRQKLINIIKLSFETSFSNISLKYLLRLCFGGSNKLLIFRNQMSDYKQSQQLANSIFENDGDLINIFFEPQLKLVKKYDFKQCLSDFLNIFNNLLEVKDPYICFKDFNSCISFPIQFPIQKGFTIYFEVQFINQILQEINGFQDSQEIIQQENRQQYYEIITLYSEKIQQKISGINIVISQKSVQIRQFKFLNKQDMLGTVFQNYEINVPESSKYNYQINYNNGCFTVYVNGQLCKSEHKKIMEINQIIYIDLGKSMESTNALSYIFATQQFDYETNIFTGKMYNFIFTDFVQNGSILEEQNKIKYLIKFNKFKKCLNPNGVLDMDMSDLFQINDTIQNKENRSYCYKVNSISCKQISNVQDILKNSNIQSMILIVFQEILDQNNLSEYESLISNLLDILLNKIILQDDETQKVFFKQEFNSFIKMLKLLTQKIKIQKLIEILDNFNQKLSESNQKYYILFTNQVIYDFSLFQQFVDDEITLNNYFLVILQKYQIPFQNVIEQIIKNTNQKILETKTYFEFLKSYIILPFYKNIKIKHENLFYKFVNDMQLFAKLFEYQDLSSDYLQIIKLYLQLINQNFQQAFKTNLNKYSQNTLIIQQKNDILQLAALLNACQKKLCQNKSKNFEVINWNFINLLINIEDLHKENFQYNPIIIDSLLLEMLCNRDDLRIDYETQYIIITIIQEIENKNLLCAIINLIAFLLNNNVQIFDNKLKPIIINQISFKIIKNIQKFDLLEISNNSMLELVFDSLHYKDLQNQSQEVYMQLLKQKIKQQHLNQIDLGRLIKIYSQIPDMFFILLDFIKNQLQIQKMQNYVIILANLIKMLNIIKKDCFAKDQQSDLKSQCSCFLNYYMELFQQKNFFKFNLKKKQKENQQKEYQLICGGLFGLFTEIFHIAIQNQSLEFVIDNIIKLLNIYQEEMNKKTDDSLVQELYSLFNYSLDKNGIKFPIIVKIFKNIIVNVPESKQKLIQETISQIEQQQEKQFKGNDNILNAMYVEFMNQIKKIEDDQDLFQQKYEEYKKNKLGFIQFNQQKSICLNSTWDGSTMYTRRKDDEDQQIEQQIQLQNSHINLYIDFQIRNDGNSTQLKKFIEALNNDILENQNNLTKDYQIKWKHSNLVDYENKIIFKKYIFVKNQIDNQNQFNPSNHFLESQIISMTENFKENIEIKGTLKNLENCEEVQIKIIQTGIEFFDPFSKEEIVVTNQNCKVTVMKYQNEEKSFLIKQFDQSYQSIFFLIINEEKGFKQLKKHFSNLELLSTKSQSEIKKNLSSKWQLGQFSNYQYIYLLNSHSGRNLLDRNNYFIFPWTTVSLKNSSININRAFNQSIFQQKATKYLEYFHSNETQLNYFLSLGQEDSVNQTQISKPDDNSINEMKLDRKINLIKFMDELQKLGECMPEFYSNPQFFQEYQLPDWVLTQTPEEFIYIMRAQLESDIVQGLIRHWIDLIFGINQAQQQNQNQICSDINSQRAKMNVCNSGQSMKQLFTEKHLPRKIFNNYFGDQPKIKMTTKRLLYQGDEKIISAYYYSCQQFVLITEKGTAIILDVNGQLFQKMSLESDCLTIRLKKQLETKQPLTNQLTCFIDFDNQNFTDKQESQYHIIESEKLSLFQNYSIFFIVGGYPNGEFRSYKGNSLKYKQFNTLNHSNIQCISICHARCVFIIGQEDGSISFWKITKEYEISITPFLVITSHVYSITNIDCSTSQILSVDLINEVHIHYYNGVLLKKIQLNCYGRILYCQISYTMNLYIFLNSFNKIMAYNQDGQIYIYPIEIPQKINNFIPLTPFSSQFIYTTDSGFYFDDIFIMKMKQDGVIIEKNQDKKIYDQNFSLIKAVQGTKLLLNERSGNNITSTQIIFQQSEIFQLRFQTVGCDNGNFWCLYNEEELLQYHEKKLQRSGLK</sequence>
<reference evidence="2" key="1">
    <citation type="submission" date="2021-01" db="EMBL/GenBank/DDBJ databases">
        <authorList>
            <consortium name="Genoscope - CEA"/>
            <person name="William W."/>
        </authorList>
    </citation>
    <scope>NUCLEOTIDE SEQUENCE</scope>
</reference>
<proteinExistence type="predicted"/>
<dbReference type="InterPro" id="IPR050865">
    <property type="entry name" value="BEACH_Domain"/>
</dbReference>
<feature type="domain" description="BEACH" evidence="1">
    <location>
        <begin position="2073"/>
        <end position="2294"/>
    </location>
</feature>
<gene>
    <name evidence="2" type="ORF">PPRIM_AZ9-3.1.T1420093</name>
</gene>
<dbReference type="EMBL" id="CAJJDM010000146">
    <property type="protein sequence ID" value="CAD8109981.1"/>
    <property type="molecule type" value="Genomic_DNA"/>
</dbReference>
<dbReference type="OMA" id="NCYILEL"/>
<protein>
    <recommendedName>
        <fullName evidence="1">BEACH domain-containing protein</fullName>
    </recommendedName>
</protein>
<name>A0A8S1Q5B6_PARPR</name>
<organism evidence="2 3">
    <name type="scientific">Paramecium primaurelia</name>
    <dbReference type="NCBI Taxonomy" id="5886"/>
    <lineage>
        <taxon>Eukaryota</taxon>
        <taxon>Sar</taxon>
        <taxon>Alveolata</taxon>
        <taxon>Ciliophora</taxon>
        <taxon>Intramacronucleata</taxon>
        <taxon>Oligohymenophorea</taxon>
        <taxon>Peniculida</taxon>
        <taxon>Parameciidae</taxon>
        <taxon>Paramecium</taxon>
    </lineage>
</organism>
<dbReference type="Proteomes" id="UP000688137">
    <property type="component" value="Unassembled WGS sequence"/>
</dbReference>
<evidence type="ECO:0000259" key="1">
    <source>
        <dbReference type="SMART" id="SM01026"/>
    </source>
</evidence>
<dbReference type="SMART" id="SM01026">
    <property type="entry name" value="Beach"/>
    <property type="match status" value="1"/>
</dbReference>
<evidence type="ECO:0000313" key="3">
    <source>
        <dbReference type="Proteomes" id="UP000688137"/>
    </source>
</evidence>
<dbReference type="PANTHER" id="PTHR13743:SF112">
    <property type="entry name" value="BEACH DOMAIN-CONTAINING PROTEIN"/>
    <property type="match status" value="1"/>
</dbReference>
<keyword evidence="3" id="KW-1185">Reference proteome</keyword>